<dbReference type="RefSeq" id="WP_188520127.1">
    <property type="nucleotide sequence ID" value="NZ_BMES01000003.1"/>
</dbReference>
<sequence>MARWLAGVDGCKGGWVAAVRAPRAAGPTIEVFARFADLLDQLPADAIVAVDMPIGLPERIGPGGRGPEALLRPLLGERQSSVFSVPSRSAVSAPDYAAACAAALATSDPPRKVSKQCFFLFSKMLEIDALLRADPALRTRVFESHPEGAFMRLNGGPLTEPKKVKSQAYGPGLEQRRALLESAGLARSLLAARPPRGAGADDVLDACACLVTAIRLERGEASSLPAQPAFDAHGIPVAIWM</sequence>
<dbReference type="InterPro" id="IPR007362">
    <property type="entry name" value="DUF429"/>
</dbReference>
<dbReference type="EMBL" id="BMES01000003">
    <property type="protein sequence ID" value="GGH33326.1"/>
    <property type="molecule type" value="Genomic_DNA"/>
</dbReference>
<dbReference type="AlphaFoldDB" id="A0A917IBD8"/>
<evidence type="ECO:0000313" key="2">
    <source>
        <dbReference type="Proteomes" id="UP000603912"/>
    </source>
</evidence>
<keyword evidence="2" id="KW-1185">Reference proteome</keyword>
<organism evidence="1 2">
    <name type="scientific">Alsobacter metallidurans</name>
    <dbReference type="NCBI Taxonomy" id="340221"/>
    <lineage>
        <taxon>Bacteria</taxon>
        <taxon>Pseudomonadati</taxon>
        <taxon>Pseudomonadota</taxon>
        <taxon>Alphaproteobacteria</taxon>
        <taxon>Hyphomicrobiales</taxon>
        <taxon>Alsobacteraceae</taxon>
        <taxon>Alsobacter</taxon>
    </lineage>
</organism>
<reference evidence="1" key="2">
    <citation type="submission" date="2020-09" db="EMBL/GenBank/DDBJ databases">
        <authorList>
            <person name="Sun Q."/>
            <person name="Zhou Y."/>
        </authorList>
    </citation>
    <scope>NUCLEOTIDE SEQUENCE</scope>
    <source>
        <strain evidence="1">CGMCC 1.12214</strain>
    </source>
</reference>
<dbReference type="Proteomes" id="UP000603912">
    <property type="component" value="Unassembled WGS sequence"/>
</dbReference>
<comment type="caution">
    <text evidence="1">The sequence shown here is derived from an EMBL/GenBank/DDBJ whole genome shotgun (WGS) entry which is preliminary data.</text>
</comment>
<evidence type="ECO:0008006" key="3">
    <source>
        <dbReference type="Google" id="ProtNLM"/>
    </source>
</evidence>
<protein>
    <recommendedName>
        <fullName evidence="3">DUF429 domain-containing protein</fullName>
    </recommendedName>
</protein>
<accession>A0A917IBD8</accession>
<reference evidence="1" key="1">
    <citation type="journal article" date="2014" name="Int. J. Syst. Evol. Microbiol.">
        <title>Complete genome sequence of Corynebacterium casei LMG S-19264T (=DSM 44701T), isolated from a smear-ripened cheese.</title>
        <authorList>
            <consortium name="US DOE Joint Genome Institute (JGI-PGF)"/>
            <person name="Walter F."/>
            <person name="Albersmeier A."/>
            <person name="Kalinowski J."/>
            <person name="Ruckert C."/>
        </authorList>
    </citation>
    <scope>NUCLEOTIDE SEQUENCE</scope>
    <source>
        <strain evidence="1">CGMCC 1.12214</strain>
    </source>
</reference>
<dbReference type="Pfam" id="PF04250">
    <property type="entry name" value="DUF429"/>
    <property type="match status" value="1"/>
</dbReference>
<proteinExistence type="predicted"/>
<gene>
    <name evidence="1" type="ORF">GCM10007036_45860</name>
</gene>
<evidence type="ECO:0000313" key="1">
    <source>
        <dbReference type="EMBL" id="GGH33326.1"/>
    </source>
</evidence>
<name>A0A917IBD8_9HYPH</name>